<dbReference type="InterPro" id="IPR015915">
    <property type="entry name" value="Kelch-typ_b-propeller"/>
</dbReference>
<evidence type="ECO:0000313" key="4">
    <source>
        <dbReference type="EMBL" id="CCA22815.1"/>
    </source>
</evidence>
<gene>
    <name evidence="4" type="primary">AlNc14C168G7954</name>
    <name evidence="4" type="ORF">ALNC14_089580</name>
</gene>
<sequence length="420" mass="47750">MLDDLIKLFRNSPRWTNSSFAKRLGFQLDHNFDETTREPTASEKLNWDNLSTSGYRPAVRSGHSSLVVGSTMYIFGGYNEGNCHNDIYEFDLLRHHWEQIDTFNGISPDGRASHAWCASSDEGKLYLYGGSGPHWGQTNMGKLLQFDIKKRNWSIVDSHGSNPPPGYGQSLCAINQKLYLFGGTSGHVYVNDLYIFDEIGKVWKKEETSGQRPSPRYKHQTIAVGNRMYLIGGGLYDPPKGPIDVFYLDVDTLVWHRVKSSGFVPRSRIAHTICKTERSENTRILMFGGRDDSGSRSNELSEFDVETESWRLISHQSGQPDPCDFHTAIMYQDQMFVFGGSNGLERNNNVYRYTAIHQPSTLATLSMLTLRHGPKPISQNQLKLLPKELQLGVQYINQNVRVTENIAWFERRSARAACFM</sequence>
<dbReference type="AlphaFoldDB" id="F0WNC5"/>
<dbReference type="PANTHER" id="PTHR46093:SF18">
    <property type="entry name" value="FIBRONECTIN TYPE-III DOMAIN-CONTAINING PROTEIN"/>
    <property type="match status" value="1"/>
</dbReference>
<reference evidence="4" key="1">
    <citation type="journal article" date="2011" name="PLoS Biol.">
        <title>Gene gain and loss during evolution of obligate parasitism in the white rust pathogen of Arabidopsis thaliana.</title>
        <authorList>
            <person name="Kemen E."/>
            <person name="Gardiner A."/>
            <person name="Schultz-Larsen T."/>
            <person name="Kemen A.C."/>
            <person name="Balmuth A.L."/>
            <person name="Robert-Seilaniantz A."/>
            <person name="Bailey K."/>
            <person name="Holub E."/>
            <person name="Studholme D.J."/>
            <person name="Maclean D."/>
            <person name="Jones J.D."/>
        </authorList>
    </citation>
    <scope>NUCLEOTIDE SEQUENCE</scope>
</reference>
<dbReference type="InterPro" id="IPR006652">
    <property type="entry name" value="Kelch_1"/>
</dbReference>
<evidence type="ECO:0000259" key="3">
    <source>
        <dbReference type="Pfam" id="PF24981"/>
    </source>
</evidence>
<dbReference type="Pfam" id="PF24981">
    <property type="entry name" value="Beta-prop_ATRN-LZTR1"/>
    <property type="match status" value="1"/>
</dbReference>
<organism evidence="4">
    <name type="scientific">Albugo laibachii Nc14</name>
    <dbReference type="NCBI Taxonomy" id="890382"/>
    <lineage>
        <taxon>Eukaryota</taxon>
        <taxon>Sar</taxon>
        <taxon>Stramenopiles</taxon>
        <taxon>Oomycota</taxon>
        <taxon>Peronosporomycetes</taxon>
        <taxon>Albuginales</taxon>
        <taxon>Albuginaceae</taxon>
        <taxon>Albugo</taxon>
    </lineage>
</organism>
<dbReference type="SUPFAM" id="SSF117281">
    <property type="entry name" value="Kelch motif"/>
    <property type="match status" value="1"/>
</dbReference>
<protein>
    <submittedName>
        <fullName evidence="4">Uncharacterized protein AlNc14C168G7954</fullName>
    </submittedName>
</protein>
<dbReference type="HOGENOM" id="CLU_654551_0_0_1"/>
<dbReference type="Gene3D" id="2.120.10.80">
    <property type="entry name" value="Kelch-type beta propeller"/>
    <property type="match status" value="2"/>
</dbReference>
<dbReference type="InterPro" id="IPR056737">
    <property type="entry name" value="Beta-prop_ATRN-MKLN-like"/>
</dbReference>
<name>F0WNC5_9STRA</name>
<evidence type="ECO:0000256" key="1">
    <source>
        <dbReference type="ARBA" id="ARBA00022441"/>
    </source>
</evidence>
<accession>F0WNC5</accession>
<keyword evidence="2" id="KW-0677">Repeat</keyword>
<reference evidence="4" key="2">
    <citation type="submission" date="2011-02" db="EMBL/GenBank/DDBJ databases">
        <authorList>
            <person name="MacLean D."/>
        </authorList>
    </citation>
    <scope>NUCLEOTIDE SEQUENCE</scope>
</reference>
<feature type="domain" description="Attractin/MKLN-like beta-propeller" evidence="3">
    <location>
        <begin position="125"/>
        <end position="344"/>
    </location>
</feature>
<dbReference type="PANTHER" id="PTHR46093">
    <property type="entry name" value="ACYL-COA-BINDING DOMAIN-CONTAINING PROTEIN 5"/>
    <property type="match status" value="1"/>
</dbReference>
<dbReference type="Pfam" id="PF01344">
    <property type="entry name" value="Kelch_1"/>
    <property type="match status" value="1"/>
</dbReference>
<proteinExistence type="predicted"/>
<dbReference type="EMBL" id="FR824213">
    <property type="protein sequence ID" value="CCA22815.1"/>
    <property type="molecule type" value="Genomic_DNA"/>
</dbReference>
<keyword evidence="1" id="KW-0880">Kelch repeat</keyword>
<evidence type="ECO:0000256" key="2">
    <source>
        <dbReference type="ARBA" id="ARBA00022737"/>
    </source>
</evidence>